<keyword evidence="18" id="KW-1185">Reference proteome</keyword>
<dbReference type="GO" id="GO:0008955">
    <property type="term" value="F:peptidoglycan glycosyltransferase activity"/>
    <property type="evidence" value="ECO:0007669"/>
    <property type="project" value="UniProtKB-EC"/>
</dbReference>
<evidence type="ECO:0000313" key="18">
    <source>
        <dbReference type="Proteomes" id="UP000250796"/>
    </source>
</evidence>
<keyword evidence="17" id="KW-0131">Cell cycle</keyword>
<evidence type="ECO:0000256" key="4">
    <source>
        <dbReference type="ARBA" id="ARBA00022692"/>
    </source>
</evidence>
<evidence type="ECO:0000256" key="3">
    <source>
        <dbReference type="ARBA" id="ARBA00022679"/>
    </source>
</evidence>
<comment type="similarity">
    <text evidence="11">Belongs to the SEDS family. FtsW subfamily.</text>
</comment>
<accession>A0A7Z7LG28</accession>
<dbReference type="GO" id="GO:0009252">
    <property type="term" value="P:peptidoglycan biosynthetic process"/>
    <property type="evidence" value="ECO:0007669"/>
    <property type="project" value="UniProtKB-KW"/>
</dbReference>
<evidence type="ECO:0000256" key="5">
    <source>
        <dbReference type="ARBA" id="ARBA00022960"/>
    </source>
</evidence>
<sequence>MKKTYLILALFTSIFLIFGFVFIYSAGISMEARHPDVSASEFLEKQLIAFAIGLAGALVMIYLKGSWHFKRAFTIYYPLTLILLVAVLFFPDRGGSHRWLDIGSLSLQISEFAKISLLVVLASYLGNIKKRSFLNTFLIPIGLVLPLAFLVFIEPDLSTTGILVAITFVMMIIGGIKLRYILLAVTLGVLIVLILYSGGFIKPYQLERITSFLTSITGEEHEQVSYSIMAISSGGLMGKGLGMGLVKYYLPVSYSDFIFAVIGEELGLIGIVVLMLAYVGFIRELILAGLKGPSKLEGKLYIIGFALYIMIQATINIAVNLGLFPPTGVTLPFVSSGGSSIMSLMIGYGLVFAILIEKEEENKASEPHEKT</sequence>
<feature type="transmembrane region" description="Helical" evidence="16">
    <location>
        <begin position="133"/>
        <end position="153"/>
    </location>
</feature>
<dbReference type="AlphaFoldDB" id="A0A7Z7LG28"/>
<proteinExistence type="inferred from homology"/>
<feature type="transmembrane region" description="Helical" evidence="16">
    <location>
        <begin position="181"/>
        <end position="201"/>
    </location>
</feature>
<comment type="catalytic activity">
    <reaction evidence="15">
        <text>[GlcNAc-(1-&gt;4)-Mur2Ac(oyl-L-Ala-gamma-D-Glu-L-Lys-D-Ala-D-Ala)](n)-di-trans,octa-cis-undecaprenyl diphosphate + beta-D-GlcNAc-(1-&gt;4)-Mur2Ac(oyl-L-Ala-gamma-D-Glu-L-Lys-D-Ala-D-Ala)-di-trans,octa-cis-undecaprenyl diphosphate = [GlcNAc-(1-&gt;4)-Mur2Ac(oyl-L-Ala-gamma-D-Glu-L-Lys-D-Ala-D-Ala)](n+1)-di-trans,octa-cis-undecaprenyl diphosphate + di-trans,octa-cis-undecaprenyl diphosphate + H(+)</text>
        <dbReference type="Rhea" id="RHEA:23708"/>
        <dbReference type="Rhea" id="RHEA-COMP:9602"/>
        <dbReference type="Rhea" id="RHEA-COMP:9603"/>
        <dbReference type="ChEBI" id="CHEBI:15378"/>
        <dbReference type="ChEBI" id="CHEBI:58405"/>
        <dbReference type="ChEBI" id="CHEBI:60033"/>
        <dbReference type="ChEBI" id="CHEBI:78435"/>
        <dbReference type="EC" id="2.4.99.28"/>
    </reaction>
</comment>
<dbReference type="EC" id="2.4.99.28" evidence="14"/>
<evidence type="ECO:0000256" key="2">
    <source>
        <dbReference type="ARBA" id="ARBA00022676"/>
    </source>
</evidence>
<protein>
    <recommendedName>
        <fullName evidence="12">Probable peptidoglycan glycosyltransferase FtsW</fullName>
        <ecNumber evidence="14">2.4.99.28</ecNumber>
    </recommendedName>
    <alternativeName>
        <fullName evidence="13">Cell division protein FtsW</fullName>
    </alternativeName>
    <alternativeName>
        <fullName evidence="10">Cell wall polymerase</fullName>
    </alternativeName>
    <alternativeName>
        <fullName evidence="9">Peptidoglycan polymerase</fullName>
    </alternativeName>
</protein>
<evidence type="ECO:0000256" key="12">
    <source>
        <dbReference type="ARBA" id="ARBA00041185"/>
    </source>
</evidence>
<dbReference type="GO" id="GO:0005886">
    <property type="term" value="C:plasma membrane"/>
    <property type="evidence" value="ECO:0007669"/>
    <property type="project" value="TreeGrafter"/>
</dbReference>
<dbReference type="RefSeq" id="WP_169699555.1">
    <property type="nucleotide sequence ID" value="NZ_LS974202.1"/>
</dbReference>
<feature type="transmembrane region" description="Helical" evidence="16">
    <location>
        <begin position="5"/>
        <end position="26"/>
    </location>
</feature>
<keyword evidence="4 16" id="KW-0812">Transmembrane</keyword>
<evidence type="ECO:0000256" key="14">
    <source>
        <dbReference type="ARBA" id="ARBA00044770"/>
    </source>
</evidence>
<comment type="subcellular location">
    <subcellularLocation>
        <location evidence="1">Membrane</location>
        <topology evidence="1">Multi-pass membrane protein</topology>
    </subcellularLocation>
</comment>
<dbReference type="PROSITE" id="PS00428">
    <property type="entry name" value="FTSW_RODA_SPOVE"/>
    <property type="match status" value="1"/>
</dbReference>
<evidence type="ECO:0000256" key="10">
    <source>
        <dbReference type="ARBA" id="ARBA00033270"/>
    </source>
</evidence>
<keyword evidence="6" id="KW-0573">Peptidoglycan synthesis</keyword>
<dbReference type="GO" id="GO:0051301">
    <property type="term" value="P:cell division"/>
    <property type="evidence" value="ECO:0007669"/>
    <property type="project" value="UniProtKB-KW"/>
</dbReference>
<keyword evidence="2" id="KW-0328">Glycosyltransferase</keyword>
<dbReference type="InterPro" id="IPR018365">
    <property type="entry name" value="Cell_cycle_FtsW-rel_CS"/>
</dbReference>
<evidence type="ECO:0000256" key="9">
    <source>
        <dbReference type="ARBA" id="ARBA00032370"/>
    </source>
</evidence>
<feature type="transmembrane region" description="Helical" evidence="16">
    <location>
        <begin position="75"/>
        <end position="91"/>
    </location>
</feature>
<name>A0A7Z7LG28_9BACT</name>
<feature type="transmembrane region" description="Helical" evidence="16">
    <location>
        <begin position="257"/>
        <end position="279"/>
    </location>
</feature>
<keyword evidence="5" id="KW-0133">Cell shape</keyword>
<evidence type="ECO:0000256" key="7">
    <source>
        <dbReference type="ARBA" id="ARBA00022989"/>
    </source>
</evidence>
<evidence type="ECO:0000256" key="1">
    <source>
        <dbReference type="ARBA" id="ARBA00004141"/>
    </source>
</evidence>
<dbReference type="GO" id="GO:0015648">
    <property type="term" value="F:lipid-linked peptidoglycan transporter activity"/>
    <property type="evidence" value="ECO:0007669"/>
    <property type="project" value="TreeGrafter"/>
</dbReference>
<dbReference type="Pfam" id="PF01098">
    <property type="entry name" value="FTSW_RODA_SPOVE"/>
    <property type="match status" value="1"/>
</dbReference>
<dbReference type="PANTHER" id="PTHR30474:SF2">
    <property type="entry name" value="PEPTIDOGLYCAN GLYCOSYLTRANSFERASE FTSW-RELATED"/>
    <property type="match status" value="1"/>
</dbReference>
<feature type="transmembrane region" description="Helical" evidence="16">
    <location>
        <begin position="46"/>
        <end position="63"/>
    </location>
</feature>
<dbReference type="InterPro" id="IPR001182">
    <property type="entry name" value="FtsW/RodA"/>
</dbReference>
<evidence type="ECO:0000256" key="8">
    <source>
        <dbReference type="ARBA" id="ARBA00023136"/>
    </source>
</evidence>
<dbReference type="GO" id="GO:0008360">
    <property type="term" value="P:regulation of cell shape"/>
    <property type="evidence" value="ECO:0007669"/>
    <property type="project" value="UniProtKB-KW"/>
</dbReference>
<organism evidence="17 18">
    <name type="scientific">Mesotoga infera</name>
    <dbReference type="NCBI Taxonomy" id="1236046"/>
    <lineage>
        <taxon>Bacteria</taxon>
        <taxon>Thermotogati</taxon>
        <taxon>Thermotogota</taxon>
        <taxon>Thermotogae</taxon>
        <taxon>Kosmotogales</taxon>
        <taxon>Kosmotogaceae</taxon>
        <taxon>Mesotoga</taxon>
    </lineage>
</organism>
<evidence type="ECO:0000256" key="6">
    <source>
        <dbReference type="ARBA" id="ARBA00022984"/>
    </source>
</evidence>
<dbReference type="Proteomes" id="UP000250796">
    <property type="component" value="Chromosome MESINF"/>
</dbReference>
<reference evidence="17 18" key="1">
    <citation type="submission" date="2017-01" db="EMBL/GenBank/DDBJ databases">
        <authorList>
            <person name="Erauso G."/>
        </authorList>
    </citation>
    <scope>NUCLEOTIDE SEQUENCE [LARGE SCALE GENOMIC DNA]</scope>
    <source>
        <strain evidence="17">MESINF1</strain>
    </source>
</reference>
<dbReference type="KEGG" id="minf:MESINF_1963"/>
<keyword evidence="8 16" id="KW-0472">Membrane</keyword>
<gene>
    <name evidence="17" type="ORF">MESINF_1963</name>
</gene>
<feature type="transmembrane region" description="Helical" evidence="16">
    <location>
        <begin position="300"/>
        <end position="321"/>
    </location>
</feature>
<keyword evidence="17" id="KW-0132">Cell division</keyword>
<dbReference type="GO" id="GO:0032153">
    <property type="term" value="C:cell division site"/>
    <property type="evidence" value="ECO:0007669"/>
    <property type="project" value="TreeGrafter"/>
</dbReference>
<dbReference type="PANTHER" id="PTHR30474">
    <property type="entry name" value="CELL CYCLE PROTEIN"/>
    <property type="match status" value="1"/>
</dbReference>
<feature type="transmembrane region" description="Helical" evidence="16">
    <location>
        <begin position="333"/>
        <end position="356"/>
    </location>
</feature>
<keyword evidence="7 16" id="KW-1133">Transmembrane helix</keyword>
<keyword evidence="3" id="KW-0808">Transferase</keyword>
<dbReference type="EMBL" id="LS974202">
    <property type="protein sequence ID" value="SSC13403.1"/>
    <property type="molecule type" value="Genomic_DNA"/>
</dbReference>
<evidence type="ECO:0000256" key="15">
    <source>
        <dbReference type="ARBA" id="ARBA00049902"/>
    </source>
</evidence>
<evidence type="ECO:0000313" key="17">
    <source>
        <dbReference type="EMBL" id="SSC13403.1"/>
    </source>
</evidence>
<evidence type="ECO:0000256" key="16">
    <source>
        <dbReference type="SAM" id="Phobius"/>
    </source>
</evidence>
<feature type="transmembrane region" description="Helical" evidence="16">
    <location>
        <begin position="159"/>
        <end position="176"/>
    </location>
</feature>
<evidence type="ECO:0000256" key="11">
    <source>
        <dbReference type="ARBA" id="ARBA00038053"/>
    </source>
</evidence>
<feature type="transmembrane region" description="Helical" evidence="16">
    <location>
        <begin position="103"/>
        <end position="126"/>
    </location>
</feature>
<evidence type="ECO:0000256" key="13">
    <source>
        <dbReference type="ARBA" id="ARBA00041418"/>
    </source>
</evidence>